<keyword evidence="4" id="KW-1185">Reference proteome</keyword>
<reference evidence="3 4" key="1">
    <citation type="submission" date="2020-08" db="EMBL/GenBank/DDBJ databases">
        <title>Sequencing the genomes of 1000 actinobacteria strains.</title>
        <authorList>
            <person name="Klenk H.-P."/>
        </authorList>
    </citation>
    <scope>NUCLEOTIDE SEQUENCE [LARGE SCALE GENOMIC DNA]</scope>
    <source>
        <strain evidence="3 4">DSM 44230</strain>
    </source>
</reference>
<name>A0A7W7CBM9_9PSEU</name>
<evidence type="ECO:0000259" key="2">
    <source>
        <dbReference type="Pfam" id="PF18598"/>
    </source>
</evidence>
<dbReference type="Proteomes" id="UP000533598">
    <property type="component" value="Unassembled WGS sequence"/>
</dbReference>
<comment type="caution">
    <text evidence="3">The sequence shown here is derived from an EMBL/GenBank/DDBJ whole genome shotgun (WGS) entry which is preliminary data.</text>
</comment>
<dbReference type="Gene3D" id="1.10.357.10">
    <property type="entry name" value="Tetracycline Repressor, domain 2"/>
    <property type="match status" value="1"/>
</dbReference>
<dbReference type="InterPro" id="IPR041485">
    <property type="entry name" value="TetR_C_36"/>
</dbReference>
<feature type="domain" description="QsdR TetR regulatory C-terminal" evidence="2">
    <location>
        <begin position="98"/>
        <end position="203"/>
    </location>
</feature>
<protein>
    <submittedName>
        <fullName evidence="3">AcrR family transcriptional regulator</fullName>
    </submittedName>
</protein>
<organism evidence="3 4">
    <name type="scientific">Crossiella cryophila</name>
    <dbReference type="NCBI Taxonomy" id="43355"/>
    <lineage>
        <taxon>Bacteria</taxon>
        <taxon>Bacillati</taxon>
        <taxon>Actinomycetota</taxon>
        <taxon>Actinomycetes</taxon>
        <taxon>Pseudonocardiales</taxon>
        <taxon>Pseudonocardiaceae</taxon>
        <taxon>Crossiella</taxon>
    </lineage>
</organism>
<proteinExistence type="predicted"/>
<dbReference type="InterPro" id="IPR009057">
    <property type="entry name" value="Homeodomain-like_sf"/>
</dbReference>
<accession>A0A7W7CBM9</accession>
<dbReference type="SUPFAM" id="SSF46689">
    <property type="entry name" value="Homeodomain-like"/>
    <property type="match status" value="1"/>
</dbReference>
<dbReference type="Pfam" id="PF18598">
    <property type="entry name" value="TetR_C_36"/>
    <property type="match status" value="1"/>
</dbReference>
<dbReference type="EMBL" id="JACHMH010000001">
    <property type="protein sequence ID" value="MBB4678192.1"/>
    <property type="molecule type" value="Genomic_DNA"/>
</dbReference>
<evidence type="ECO:0000313" key="4">
    <source>
        <dbReference type="Proteomes" id="UP000533598"/>
    </source>
</evidence>
<evidence type="ECO:0000313" key="3">
    <source>
        <dbReference type="EMBL" id="MBB4678192.1"/>
    </source>
</evidence>
<feature type="region of interest" description="Disordered" evidence="1">
    <location>
        <begin position="1"/>
        <end position="27"/>
    </location>
</feature>
<dbReference type="RefSeq" id="WP_185004054.1">
    <property type="nucleotide sequence ID" value="NZ_BAAAUI010000004.1"/>
</dbReference>
<evidence type="ECO:0000256" key="1">
    <source>
        <dbReference type="SAM" id="MobiDB-lite"/>
    </source>
</evidence>
<sequence>MSAKPSSRPVVQETPLSRALSGCGPTAKATPVDAFKVARTWFLEGRRVDMQQLAETLGVSRATLYRWCGNREQLLGEVIWALTEEQLNRTRSKVQGSGLGYVTEVIGTCIAKFRTSKNLRRLLSDDPEYALRLMTSKHGIVQGRMIDWCAELLSSLNLRPDLDLPDLSYVIVRICESFVWSDLITGAEPETEKAVVIIELLLGAAQVAD</sequence>
<gene>
    <name evidence="3" type="ORF">HNR67_004310</name>
</gene>
<dbReference type="AlphaFoldDB" id="A0A7W7CBM9"/>